<accession>A0A8H4BKK6</accession>
<protein>
    <submittedName>
        <fullName evidence="2">Uncharacterized protein</fullName>
    </submittedName>
</protein>
<gene>
    <name evidence="2" type="ORF">FB192DRAFT_1073204</name>
</gene>
<keyword evidence="1" id="KW-0472">Membrane</keyword>
<evidence type="ECO:0000313" key="3">
    <source>
        <dbReference type="Proteomes" id="UP000469890"/>
    </source>
</evidence>
<dbReference type="EMBL" id="JAAECE010000003">
    <property type="protein sequence ID" value="KAF1803066.1"/>
    <property type="molecule type" value="Genomic_DNA"/>
</dbReference>
<keyword evidence="1" id="KW-0812">Transmembrane</keyword>
<evidence type="ECO:0000313" key="2">
    <source>
        <dbReference type="EMBL" id="KAF1803066.1"/>
    </source>
</evidence>
<reference evidence="2 3" key="1">
    <citation type="submission" date="2019-09" db="EMBL/GenBank/DDBJ databases">
        <authorList>
            <consortium name="DOE Joint Genome Institute"/>
            <person name="Mondo S.J."/>
            <person name="Navarro-Mendoza M.I."/>
            <person name="Perez-Arques C."/>
            <person name="Panchal S."/>
            <person name="Nicolas F.E."/>
            <person name="Ganguly P."/>
            <person name="Pangilinan J."/>
            <person name="Grigoriev I."/>
            <person name="Heitman J."/>
            <person name="Sanya K."/>
            <person name="Garre V."/>
        </authorList>
    </citation>
    <scope>NUCLEOTIDE SEQUENCE [LARGE SCALE GENOMIC DNA]</scope>
    <source>
        <strain evidence="2 3">MU402</strain>
    </source>
</reference>
<organism evidence="2 3">
    <name type="scientific">Mucor circinelloides f. lusitanicus</name>
    <name type="common">Mucor racemosus var. lusitanicus</name>
    <dbReference type="NCBI Taxonomy" id="29924"/>
    <lineage>
        <taxon>Eukaryota</taxon>
        <taxon>Fungi</taxon>
        <taxon>Fungi incertae sedis</taxon>
        <taxon>Mucoromycota</taxon>
        <taxon>Mucoromycotina</taxon>
        <taxon>Mucoromycetes</taxon>
        <taxon>Mucorales</taxon>
        <taxon>Mucorineae</taxon>
        <taxon>Mucoraceae</taxon>
        <taxon>Mucor</taxon>
    </lineage>
</organism>
<name>A0A8H4BKK6_MUCCL</name>
<feature type="transmembrane region" description="Helical" evidence="1">
    <location>
        <begin position="32"/>
        <end position="54"/>
    </location>
</feature>
<evidence type="ECO:0000256" key="1">
    <source>
        <dbReference type="SAM" id="Phobius"/>
    </source>
</evidence>
<proteinExistence type="predicted"/>
<keyword evidence="1" id="KW-1133">Transmembrane helix</keyword>
<feature type="transmembrane region" description="Helical" evidence="1">
    <location>
        <begin position="179"/>
        <end position="198"/>
    </location>
</feature>
<dbReference type="AlphaFoldDB" id="A0A8H4BKK6"/>
<feature type="transmembrane region" description="Helical" evidence="1">
    <location>
        <begin position="66"/>
        <end position="89"/>
    </location>
</feature>
<comment type="caution">
    <text evidence="2">The sequence shown here is derived from an EMBL/GenBank/DDBJ whole genome shotgun (WGS) entry which is preliminary data.</text>
</comment>
<feature type="transmembrane region" description="Helical" evidence="1">
    <location>
        <begin position="101"/>
        <end position="123"/>
    </location>
</feature>
<sequence length="244" mass="27897">MVIYFPVFRNQIVHSLNPYIHKYCGCIHLRMGAALSCIIWMGLSLYFAIISFQAKSPFYSYINTTAIYIFGTINLVFFGIALGTLLPIYFKSYHGIKRATLFIFVALAFLLLDMLINTILFIVDRDNYVNWCIRSASLNLKVILQQVDGSSDPQAPSATGFSTEMGDFYNCSRTWEDELKFSIMMTIVMIMVYSYWAISLHSYSHKLRIDLRVMMTQNMNNTRLPMMMPAQGGPIVTGADIMLQ</sequence>
<dbReference type="Proteomes" id="UP000469890">
    <property type="component" value="Unassembled WGS sequence"/>
</dbReference>